<keyword evidence="6" id="KW-0812">Transmembrane</keyword>
<evidence type="ECO:0000256" key="2">
    <source>
        <dbReference type="ARBA" id="ARBA00006555"/>
    </source>
</evidence>
<evidence type="ECO:0000256" key="4">
    <source>
        <dbReference type="ARBA" id="ARBA00022475"/>
    </source>
</evidence>
<dbReference type="Proteomes" id="UP001165297">
    <property type="component" value="Unassembled WGS sequence"/>
</dbReference>
<evidence type="ECO:0000256" key="8">
    <source>
        <dbReference type="ARBA" id="ARBA00022989"/>
    </source>
</evidence>
<feature type="domain" description="TonB C-terminal" evidence="10">
    <location>
        <begin position="96"/>
        <end position="161"/>
    </location>
</feature>
<dbReference type="InterPro" id="IPR037682">
    <property type="entry name" value="TonB_C"/>
</dbReference>
<dbReference type="NCBIfam" id="TIGR01352">
    <property type="entry name" value="tonB_Cterm"/>
    <property type="match status" value="1"/>
</dbReference>
<dbReference type="SUPFAM" id="SSF74653">
    <property type="entry name" value="TolA/TonB C-terminal domain"/>
    <property type="match status" value="1"/>
</dbReference>
<keyword evidence="12" id="KW-1185">Reference proteome</keyword>
<organism evidence="11 12">
    <name type="scientific">Hymenobacter nitidus</name>
    <dbReference type="NCBI Taxonomy" id="2880929"/>
    <lineage>
        <taxon>Bacteria</taxon>
        <taxon>Pseudomonadati</taxon>
        <taxon>Bacteroidota</taxon>
        <taxon>Cytophagia</taxon>
        <taxon>Cytophagales</taxon>
        <taxon>Hymenobacteraceae</taxon>
        <taxon>Hymenobacter</taxon>
    </lineage>
</organism>
<keyword evidence="9" id="KW-0472">Membrane</keyword>
<dbReference type="PANTHER" id="PTHR33446">
    <property type="entry name" value="PROTEIN TONB-RELATED"/>
    <property type="match status" value="1"/>
</dbReference>
<protein>
    <submittedName>
        <fullName evidence="11">Energy transducer TonB</fullName>
    </submittedName>
</protein>
<evidence type="ECO:0000313" key="11">
    <source>
        <dbReference type="EMBL" id="MCB2377040.1"/>
    </source>
</evidence>
<dbReference type="EMBL" id="JAJADQ010000002">
    <property type="protein sequence ID" value="MCB2377040.1"/>
    <property type="molecule type" value="Genomic_DNA"/>
</dbReference>
<dbReference type="InterPro" id="IPR051045">
    <property type="entry name" value="TonB-dependent_transducer"/>
</dbReference>
<dbReference type="PANTHER" id="PTHR33446:SF2">
    <property type="entry name" value="PROTEIN TONB"/>
    <property type="match status" value="1"/>
</dbReference>
<evidence type="ECO:0000313" key="12">
    <source>
        <dbReference type="Proteomes" id="UP001165297"/>
    </source>
</evidence>
<keyword evidence="3" id="KW-0813">Transport</keyword>
<dbReference type="Pfam" id="PF03544">
    <property type="entry name" value="TonB_C"/>
    <property type="match status" value="1"/>
</dbReference>
<evidence type="ECO:0000256" key="1">
    <source>
        <dbReference type="ARBA" id="ARBA00004383"/>
    </source>
</evidence>
<name>A0ABS8A9G6_9BACT</name>
<dbReference type="RefSeq" id="WP_226183493.1">
    <property type="nucleotide sequence ID" value="NZ_JAJADQ010000002.1"/>
</dbReference>
<dbReference type="InterPro" id="IPR006260">
    <property type="entry name" value="TonB/TolA_C"/>
</dbReference>
<evidence type="ECO:0000256" key="6">
    <source>
        <dbReference type="ARBA" id="ARBA00022692"/>
    </source>
</evidence>
<evidence type="ECO:0000256" key="9">
    <source>
        <dbReference type="ARBA" id="ARBA00023136"/>
    </source>
</evidence>
<dbReference type="Gene3D" id="3.30.1150.10">
    <property type="match status" value="1"/>
</dbReference>
<evidence type="ECO:0000256" key="7">
    <source>
        <dbReference type="ARBA" id="ARBA00022927"/>
    </source>
</evidence>
<evidence type="ECO:0000259" key="10">
    <source>
        <dbReference type="Pfam" id="PF03544"/>
    </source>
</evidence>
<accession>A0ABS8A9G6</accession>
<keyword evidence="7" id="KW-0653">Protein transport</keyword>
<keyword evidence="8" id="KW-1133">Transmembrane helix</keyword>
<evidence type="ECO:0000256" key="5">
    <source>
        <dbReference type="ARBA" id="ARBA00022519"/>
    </source>
</evidence>
<sequence length="170" mass="20042">MKNSYVDVLADDYGIQWRFVEDDRPRSYYGCYDSVMTRQLEQEYGTTLFSRARHKADSLDHTGRWNRLAEFPGGTEAQVRFLYSHIDWQRAPAVPGKHARVYVSFTIDSTGQVRKPFVQRGLDPAHDQEALRVVQQMPHWTPRYRRGRAYAERWTLPIVFSAKMHRAYAR</sequence>
<comment type="caution">
    <text evidence="11">The sequence shown here is derived from an EMBL/GenBank/DDBJ whole genome shotgun (WGS) entry which is preliminary data.</text>
</comment>
<evidence type="ECO:0000256" key="3">
    <source>
        <dbReference type="ARBA" id="ARBA00022448"/>
    </source>
</evidence>
<keyword evidence="5" id="KW-0997">Cell inner membrane</keyword>
<reference evidence="11" key="1">
    <citation type="submission" date="2021-10" db="EMBL/GenBank/DDBJ databases">
        <authorList>
            <person name="Dean J.D."/>
            <person name="Kim M.K."/>
            <person name="Newey C.N."/>
            <person name="Stoker T.S."/>
            <person name="Thompson D.W."/>
            <person name="Grose J.H."/>
        </authorList>
    </citation>
    <scope>NUCLEOTIDE SEQUENCE</scope>
    <source>
        <strain evidence="11">BT635</strain>
    </source>
</reference>
<keyword evidence="4" id="KW-1003">Cell membrane</keyword>
<proteinExistence type="inferred from homology"/>
<comment type="similarity">
    <text evidence="2">Belongs to the TonB family.</text>
</comment>
<comment type="subcellular location">
    <subcellularLocation>
        <location evidence="1">Cell inner membrane</location>
        <topology evidence="1">Single-pass membrane protein</topology>
        <orientation evidence="1">Periplasmic side</orientation>
    </subcellularLocation>
</comment>
<gene>
    <name evidence="11" type="ORF">LGH70_05570</name>
</gene>